<keyword evidence="1" id="KW-1133">Transmembrane helix</keyword>
<dbReference type="KEGG" id="knv:Pan216_13300"/>
<gene>
    <name evidence="2" type="ORF">Pan216_13300</name>
</gene>
<dbReference type="Proteomes" id="UP000317093">
    <property type="component" value="Chromosome"/>
</dbReference>
<name>A0A518B0H8_9BACT</name>
<protein>
    <submittedName>
        <fullName evidence="2">Uncharacterized protein</fullName>
    </submittedName>
</protein>
<accession>A0A518B0H8</accession>
<keyword evidence="3" id="KW-1185">Reference proteome</keyword>
<evidence type="ECO:0000256" key="1">
    <source>
        <dbReference type="SAM" id="Phobius"/>
    </source>
</evidence>
<proteinExistence type="predicted"/>
<keyword evidence="1" id="KW-0812">Transmembrane</keyword>
<evidence type="ECO:0000313" key="2">
    <source>
        <dbReference type="EMBL" id="QDU60489.1"/>
    </source>
</evidence>
<dbReference type="EMBL" id="CP036279">
    <property type="protein sequence ID" value="QDU60489.1"/>
    <property type="molecule type" value="Genomic_DNA"/>
</dbReference>
<dbReference type="AlphaFoldDB" id="A0A518B0H8"/>
<organism evidence="2 3">
    <name type="scientific">Kolteria novifilia</name>
    <dbReference type="NCBI Taxonomy" id="2527975"/>
    <lineage>
        <taxon>Bacteria</taxon>
        <taxon>Pseudomonadati</taxon>
        <taxon>Planctomycetota</taxon>
        <taxon>Planctomycetia</taxon>
        <taxon>Kolteriales</taxon>
        <taxon>Kolteriaceae</taxon>
        <taxon>Kolteria</taxon>
    </lineage>
</organism>
<sequence>MDPITTKPLVDPSLIELLNAHDMLEFLGLGIAMILGSIIVICCFVVSNWRSDRRHQRDVALKQELLDRGLSADEIVRIVEANSEPPAKCG</sequence>
<evidence type="ECO:0000313" key="3">
    <source>
        <dbReference type="Proteomes" id="UP000317093"/>
    </source>
</evidence>
<feature type="transmembrane region" description="Helical" evidence="1">
    <location>
        <begin position="26"/>
        <end position="47"/>
    </location>
</feature>
<dbReference type="RefSeq" id="WP_145256405.1">
    <property type="nucleotide sequence ID" value="NZ_CP036279.1"/>
</dbReference>
<dbReference type="OrthoDB" id="285346at2"/>
<reference evidence="2 3" key="1">
    <citation type="submission" date="2019-02" db="EMBL/GenBank/DDBJ databases">
        <title>Deep-cultivation of Planctomycetes and their phenomic and genomic characterization uncovers novel biology.</title>
        <authorList>
            <person name="Wiegand S."/>
            <person name="Jogler M."/>
            <person name="Boedeker C."/>
            <person name="Pinto D."/>
            <person name="Vollmers J."/>
            <person name="Rivas-Marin E."/>
            <person name="Kohn T."/>
            <person name="Peeters S.H."/>
            <person name="Heuer A."/>
            <person name="Rast P."/>
            <person name="Oberbeckmann S."/>
            <person name="Bunk B."/>
            <person name="Jeske O."/>
            <person name="Meyerdierks A."/>
            <person name="Storesund J.E."/>
            <person name="Kallscheuer N."/>
            <person name="Luecker S."/>
            <person name="Lage O.M."/>
            <person name="Pohl T."/>
            <person name="Merkel B.J."/>
            <person name="Hornburger P."/>
            <person name="Mueller R.-W."/>
            <person name="Bruemmer F."/>
            <person name="Labrenz M."/>
            <person name="Spormann A.M."/>
            <person name="Op den Camp H."/>
            <person name="Overmann J."/>
            <person name="Amann R."/>
            <person name="Jetten M.S.M."/>
            <person name="Mascher T."/>
            <person name="Medema M.H."/>
            <person name="Devos D.P."/>
            <person name="Kaster A.-K."/>
            <person name="Ovreas L."/>
            <person name="Rohde M."/>
            <person name="Galperin M.Y."/>
            <person name="Jogler C."/>
        </authorList>
    </citation>
    <scope>NUCLEOTIDE SEQUENCE [LARGE SCALE GENOMIC DNA]</scope>
    <source>
        <strain evidence="2 3">Pan216</strain>
    </source>
</reference>
<keyword evidence="1" id="KW-0472">Membrane</keyword>